<evidence type="ECO:0000313" key="2">
    <source>
        <dbReference type="Proteomes" id="UP000619293"/>
    </source>
</evidence>
<name>A0A8J3JXA4_9ACTN</name>
<dbReference type="EMBL" id="BONG01000021">
    <property type="protein sequence ID" value="GIF90164.1"/>
    <property type="molecule type" value="Genomic_DNA"/>
</dbReference>
<organism evidence="1 2">
    <name type="scientific">Catellatospora chokoriensis</name>
    <dbReference type="NCBI Taxonomy" id="310353"/>
    <lineage>
        <taxon>Bacteria</taxon>
        <taxon>Bacillati</taxon>
        <taxon>Actinomycetota</taxon>
        <taxon>Actinomycetes</taxon>
        <taxon>Micromonosporales</taxon>
        <taxon>Micromonosporaceae</taxon>
        <taxon>Catellatospora</taxon>
    </lineage>
</organism>
<dbReference type="AlphaFoldDB" id="A0A8J3JXA4"/>
<reference evidence="1 2" key="1">
    <citation type="submission" date="2021-01" db="EMBL/GenBank/DDBJ databases">
        <title>Whole genome shotgun sequence of Catellatospora chokoriensis NBRC 107358.</title>
        <authorList>
            <person name="Komaki H."/>
            <person name="Tamura T."/>
        </authorList>
    </citation>
    <scope>NUCLEOTIDE SEQUENCE [LARGE SCALE GENOMIC DNA]</scope>
    <source>
        <strain evidence="1 2">NBRC 107358</strain>
    </source>
</reference>
<sequence length="67" mass="7073">MVTVCMPRSPAVAGPATTATTLTTAMVSRVSLLLSFIALPFLGRVGECWSTRGHTVTSRPDVVLKRG</sequence>
<proteinExistence type="predicted"/>
<comment type="caution">
    <text evidence="1">The sequence shown here is derived from an EMBL/GenBank/DDBJ whole genome shotgun (WGS) entry which is preliminary data.</text>
</comment>
<gene>
    <name evidence="1" type="ORF">Cch02nite_36080</name>
</gene>
<evidence type="ECO:0000313" key="1">
    <source>
        <dbReference type="EMBL" id="GIF90164.1"/>
    </source>
</evidence>
<protein>
    <submittedName>
        <fullName evidence="1">Uncharacterized protein</fullName>
    </submittedName>
</protein>
<keyword evidence="2" id="KW-1185">Reference proteome</keyword>
<dbReference type="Proteomes" id="UP000619293">
    <property type="component" value="Unassembled WGS sequence"/>
</dbReference>
<accession>A0A8J3JXA4</accession>